<dbReference type="Pfam" id="PF02899">
    <property type="entry name" value="Phage_int_SAM_1"/>
    <property type="match status" value="1"/>
</dbReference>
<proteinExistence type="inferred from homology"/>
<dbReference type="InterPro" id="IPR010998">
    <property type="entry name" value="Integrase_recombinase_N"/>
</dbReference>
<evidence type="ECO:0000313" key="15">
    <source>
        <dbReference type="Proteomes" id="UP000072660"/>
    </source>
</evidence>
<evidence type="ECO:0000256" key="11">
    <source>
        <dbReference type="HAMAP-Rule" id="MF_01808"/>
    </source>
</evidence>
<dbReference type="RefSeq" id="WP_068387937.1">
    <property type="nucleotide sequence ID" value="NZ_LSZO01000058.1"/>
</dbReference>
<comment type="caution">
    <text evidence="14">The sequence shown here is derived from an EMBL/GenBank/DDBJ whole genome shotgun (WGS) entry which is preliminary data.</text>
</comment>
<comment type="similarity">
    <text evidence="2 11">Belongs to the 'phage' integrase family. XerC subfamily.</text>
</comment>
<gene>
    <name evidence="11" type="primary">xerC</name>
    <name evidence="14" type="ORF">AXE65_11120</name>
</gene>
<dbReference type="InterPro" id="IPR044068">
    <property type="entry name" value="CB"/>
</dbReference>
<dbReference type="InterPro" id="IPR011931">
    <property type="entry name" value="Recomb_XerC"/>
</dbReference>
<keyword evidence="7 11" id="KW-0229">DNA integration</keyword>
<dbReference type="SUPFAM" id="SSF56349">
    <property type="entry name" value="DNA breaking-rejoining enzymes"/>
    <property type="match status" value="1"/>
</dbReference>
<dbReference type="PROSITE" id="PS51900">
    <property type="entry name" value="CB"/>
    <property type="match status" value="1"/>
</dbReference>
<evidence type="ECO:0000256" key="1">
    <source>
        <dbReference type="ARBA" id="ARBA00004496"/>
    </source>
</evidence>
<dbReference type="InterPro" id="IPR013762">
    <property type="entry name" value="Integrase-like_cat_sf"/>
</dbReference>
<dbReference type="GO" id="GO:0051301">
    <property type="term" value="P:cell division"/>
    <property type="evidence" value="ECO:0007669"/>
    <property type="project" value="UniProtKB-UniRule"/>
</dbReference>
<dbReference type="HAMAP" id="MF_01808">
    <property type="entry name" value="Recomb_XerC_XerD"/>
    <property type="match status" value="1"/>
</dbReference>
<name>A0A139SWI6_9GAMM</name>
<dbReference type="InterPro" id="IPR050090">
    <property type="entry name" value="Tyrosine_recombinase_XerCD"/>
</dbReference>
<comment type="subunit">
    <text evidence="11">Forms a cyclic heterotetrameric complex composed of two molecules of XerC and two molecules of XerD.</text>
</comment>
<feature type="active site" description="O-(3'-phospho-DNA)-tyrosine intermediate" evidence="11">
    <location>
        <position position="273"/>
    </location>
</feature>
<dbReference type="InterPro" id="IPR002104">
    <property type="entry name" value="Integrase_catalytic"/>
</dbReference>
<dbReference type="PANTHER" id="PTHR30349:SF81">
    <property type="entry name" value="TYROSINE RECOMBINASE XERC"/>
    <property type="match status" value="1"/>
</dbReference>
<keyword evidence="6 11" id="KW-0159">Chromosome partition</keyword>
<dbReference type="InterPro" id="IPR023009">
    <property type="entry name" value="Tyrosine_recombinase_XerC/XerD"/>
</dbReference>
<dbReference type="Gene3D" id="1.10.443.10">
    <property type="entry name" value="Intergrase catalytic core"/>
    <property type="match status" value="1"/>
</dbReference>
<dbReference type="PROSITE" id="PS51898">
    <property type="entry name" value="TYR_RECOMBINASE"/>
    <property type="match status" value="1"/>
</dbReference>
<dbReference type="GO" id="GO:0005737">
    <property type="term" value="C:cytoplasm"/>
    <property type="evidence" value="ECO:0007669"/>
    <property type="project" value="UniProtKB-SubCell"/>
</dbReference>
<feature type="active site" evidence="11">
    <location>
        <position position="147"/>
    </location>
</feature>
<dbReference type="GO" id="GO:0003677">
    <property type="term" value="F:DNA binding"/>
    <property type="evidence" value="ECO:0007669"/>
    <property type="project" value="UniProtKB-UniRule"/>
</dbReference>
<accession>A0A139SWI6</accession>
<evidence type="ECO:0000256" key="6">
    <source>
        <dbReference type="ARBA" id="ARBA00022829"/>
    </source>
</evidence>
<sequence length="296" mass="33256">MLAENIESWLRQLRVQRQLSPHTVAAYRRDLAHLQAYLKGQGISGWNDLDPRSLRYFIAQMHQNGLSARSLSRLLSALRGFFRYLLQNGVITRNPASGLRPPKGEKRLPKVLDVDRATQLLDHFPTEDFIDCRDKAILELFYSSGLRLAELVGLNLQDLDRGQALITVLGKGGKSRMLPVGGKAISALDDWLALRAKFATADNALFVSQKGRRIGTRAVQLRIAQAGVKTIGEHLHPHRLRHSFASHLLESSQDLRAVQELLGHSSLASTQIYTHLDFQHLSKVYDSAHPRAKKQQ</sequence>
<keyword evidence="15" id="KW-1185">Reference proteome</keyword>
<evidence type="ECO:0000256" key="10">
    <source>
        <dbReference type="ARBA" id="ARBA00023306"/>
    </source>
</evidence>
<feature type="domain" description="Core-binding (CB)" evidence="13">
    <location>
        <begin position="1"/>
        <end position="86"/>
    </location>
</feature>
<reference evidence="14 15" key="1">
    <citation type="submission" date="2016-02" db="EMBL/GenBank/DDBJ databases">
        <authorList>
            <person name="Wen L."/>
            <person name="He K."/>
            <person name="Yang H."/>
        </authorList>
    </citation>
    <scope>NUCLEOTIDE SEQUENCE [LARGE SCALE GENOMIC DNA]</scope>
    <source>
        <strain evidence="14 15">CV58</strain>
    </source>
</reference>
<evidence type="ECO:0000256" key="5">
    <source>
        <dbReference type="ARBA" id="ARBA00022618"/>
    </source>
</evidence>
<evidence type="ECO:0000256" key="4">
    <source>
        <dbReference type="ARBA" id="ARBA00022490"/>
    </source>
</evidence>
<evidence type="ECO:0000256" key="8">
    <source>
        <dbReference type="ARBA" id="ARBA00023125"/>
    </source>
</evidence>
<evidence type="ECO:0000256" key="7">
    <source>
        <dbReference type="ARBA" id="ARBA00022908"/>
    </source>
</evidence>
<comment type="function">
    <text evidence="11">Site-specific tyrosine recombinase, which acts by catalyzing the cutting and rejoining of the recombining DNA molecules. The XerC-XerD complex is essential to convert dimers of the bacterial chromosome into monomers to permit their segregation at cell division. It also contributes to the segregational stability of plasmids.</text>
</comment>
<evidence type="ECO:0000259" key="12">
    <source>
        <dbReference type="PROSITE" id="PS51898"/>
    </source>
</evidence>
<evidence type="ECO:0000259" key="13">
    <source>
        <dbReference type="PROSITE" id="PS51900"/>
    </source>
</evidence>
<dbReference type="GO" id="GO:0007059">
    <property type="term" value="P:chromosome segregation"/>
    <property type="evidence" value="ECO:0007669"/>
    <property type="project" value="UniProtKB-UniRule"/>
</dbReference>
<keyword evidence="10 11" id="KW-0131">Cell cycle</keyword>
<dbReference type="NCBIfam" id="TIGR02224">
    <property type="entry name" value="recomb_XerC"/>
    <property type="match status" value="1"/>
</dbReference>
<dbReference type="CDD" id="cd00798">
    <property type="entry name" value="INT_XerDC_C"/>
    <property type="match status" value="1"/>
</dbReference>
<feature type="active site" evidence="11">
    <location>
        <position position="241"/>
    </location>
</feature>
<feature type="domain" description="Tyr recombinase" evidence="12">
    <location>
        <begin position="107"/>
        <end position="286"/>
    </location>
</feature>
<dbReference type="PANTHER" id="PTHR30349">
    <property type="entry name" value="PHAGE INTEGRASE-RELATED"/>
    <property type="match status" value="1"/>
</dbReference>
<feature type="active site" evidence="11">
    <location>
        <position position="264"/>
    </location>
</feature>
<keyword evidence="8 11" id="KW-0238">DNA-binding</keyword>
<protein>
    <recommendedName>
        <fullName evidence="3 11">Tyrosine recombinase XerC</fullName>
    </recommendedName>
</protein>
<dbReference type="InterPro" id="IPR011010">
    <property type="entry name" value="DNA_brk_join_enz"/>
</dbReference>
<dbReference type="GO" id="GO:0006313">
    <property type="term" value="P:DNA transposition"/>
    <property type="evidence" value="ECO:0007669"/>
    <property type="project" value="UniProtKB-UniRule"/>
</dbReference>
<dbReference type="InterPro" id="IPR004107">
    <property type="entry name" value="Integrase_SAM-like_N"/>
</dbReference>
<keyword evidence="9 11" id="KW-0233">DNA recombination</keyword>
<dbReference type="GO" id="GO:0009037">
    <property type="term" value="F:tyrosine-based site-specific recombinase activity"/>
    <property type="evidence" value="ECO:0007669"/>
    <property type="project" value="UniProtKB-UniRule"/>
</dbReference>
<evidence type="ECO:0000256" key="3">
    <source>
        <dbReference type="ARBA" id="ARBA00015804"/>
    </source>
</evidence>
<dbReference type="EMBL" id="LSZO01000058">
    <property type="protein sequence ID" value="KXU38985.1"/>
    <property type="molecule type" value="Genomic_DNA"/>
</dbReference>
<dbReference type="Gene3D" id="1.10.150.130">
    <property type="match status" value="1"/>
</dbReference>
<keyword evidence="5 11" id="KW-0132">Cell division</keyword>
<comment type="subcellular location">
    <subcellularLocation>
        <location evidence="1 11">Cytoplasm</location>
    </subcellularLocation>
</comment>
<dbReference type="Pfam" id="PF00589">
    <property type="entry name" value="Phage_integrase"/>
    <property type="match status" value="1"/>
</dbReference>
<feature type="active site" evidence="11">
    <location>
        <position position="171"/>
    </location>
</feature>
<evidence type="ECO:0000313" key="14">
    <source>
        <dbReference type="EMBL" id="KXU38985.1"/>
    </source>
</evidence>
<dbReference type="AlphaFoldDB" id="A0A139SWI6"/>
<dbReference type="NCBIfam" id="NF001399">
    <property type="entry name" value="PRK00283.1"/>
    <property type="match status" value="1"/>
</dbReference>
<keyword evidence="4 11" id="KW-0963">Cytoplasm</keyword>
<organism evidence="14 15">
    <name type="scientific">Ventosimonas gracilis</name>
    <dbReference type="NCBI Taxonomy" id="1680762"/>
    <lineage>
        <taxon>Bacteria</taxon>
        <taxon>Pseudomonadati</taxon>
        <taxon>Pseudomonadota</taxon>
        <taxon>Gammaproteobacteria</taxon>
        <taxon>Pseudomonadales</taxon>
        <taxon>Ventosimonadaceae</taxon>
        <taxon>Ventosimonas</taxon>
    </lineage>
</organism>
<evidence type="ECO:0000256" key="9">
    <source>
        <dbReference type="ARBA" id="ARBA00023172"/>
    </source>
</evidence>
<dbReference type="Proteomes" id="UP000072660">
    <property type="component" value="Unassembled WGS sequence"/>
</dbReference>
<feature type="active site" evidence="11">
    <location>
        <position position="238"/>
    </location>
</feature>
<evidence type="ECO:0000256" key="2">
    <source>
        <dbReference type="ARBA" id="ARBA00006657"/>
    </source>
</evidence>